<dbReference type="PANTHER" id="PTHR48062">
    <property type="entry name" value="RECEPTOR-LIKE PROTEIN 14"/>
    <property type="match status" value="1"/>
</dbReference>
<organism evidence="7 8">
    <name type="scientific">Camelina sativa</name>
    <name type="common">False flax</name>
    <name type="synonym">Myagrum sativum</name>
    <dbReference type="NCBI Taxonomy" id="90675"/>
    <lineage>
        <taxon>Eukaryota</taxon>
        <taxon>Viridiplantae</taxon>
        <taxon>Streptophyta</taxon>
        <taxon>Embryophyta</taxon>
        <taxon>Tracheophyta</taxon>
        <taxon>Spermatophyta</taxon>
        <taxon>Magnoliopsida</taxon>
        <taxon>eudicotyledons</taxon>
        <taxon>Gunneridae</taxon>
        <taxon>Pentapetalae</taxon>
        <taxon>rosids</taxon>
        <taxon>malvids</taxon>
        <taxon>Brassicales</taxon>
        <taxon>Brassicaceae</taxon>
        <taxon>Camelineae</taxon>
        <taxon>Camelina</taxon>
    </lineage>
</organism>
<reference evidence="7" key="1">
    <citation type="journal article" date="2014" name="Nat. Commun.">
        <title>The emerging biofuel crop Camelina sativa retains a highly undifferentiated hexaploid genome structure.</title>
        <authorList>
            <person name="Kagale S."/>
            <person name="Koh C."/>
            <person name="Nixon J."/>
            <person name="Bollina V."/>
            <person name="Clarke W.E."/>
            <person name="Tuteja R."/>
            <person name="Spillane C."/>
            <person name="Robinson S.J."/>
            <person name="Links M.G."/>
            <person name="Clarke C."/>
            <person name="Higgins E.E."/>
            <person name="Huebert T."/>
            <person name="Sharpe A.G."/>
            <person name="Parkin I.A."/>
        </authorList>
    </citation>
    <scope>NUCLEOTIDE SEQUENCE [LARGE SCALE GENOMIC DNA]</scope>
    <source>
        <strain evidence="7">cv. DH55</strain>
    </source>
</reference>
<dbReference type="Pfam" id="PF13855">
    <property type="entry name" value="LRR_8"/>
    <property type="match status" value="3"/>
</dbReference>
<evidence type="ECO:0000256" key="6">
    <source>
        <dbReference type="SAM" id="SignalP"/>
    </source>
</evidence>
<accession>A0ABM0WFB8</accession>
<dbReference type="SUPFAM" id="SSF52058">
    <property type="entry name" value="L domain-like"/>
    <property type="match status" value="3"/>
</dbReference>
<keyword evidence="5" id="KW-0812">Transmembrane</keyword>
<evidence type="ECO:0000256" key="3">
    <source>
        <dbReference type="ARBA" id="ARBA00022737"/>
    </source>
</evidence>
<evidence type="ECO:0000256" key="5">
    <source>
        <dbReference type="SAM" id="Phobius"/>
    </source>
</evidence>
<dbReference type="Proteomes" id="UP000694864">
    <property type="component" value="Chromosome 16"/>
</dbReference>
<keyword evidence="3" id="KW-0677">Repeat</keyword>
<evidence type="ECO:0000313" key="7">
    <source>
        <dbReference type="Proteomes" id="UP000694864"/>
    </source>
</evidence>
<name>A0ABM0WFB8_CAMSA</name>
<gene>
    <name evidence="8" type="primary">LOC104750212</name>
</gene>
<evidence type="ECO:0000256" key="1">
    <source>
        <dbReference type="ARBA" id="ARBA00009592"/>
    </source>
</evidence>
<dbReference type="InterPro" id="IPR003591">
    <property type="entry name" value="Leu-rich_rpt_typical-subtyp"/>
</dbReference>
<dbReference type="Pfam" id="PF00560">
    <property type="entry name" value="LRR_1"/>
    <property type="match status" value="6"/>
</dbReference>
<keyword evidence="5" id="KW-0472">Membrane</keyword>
<dbReference type="InterPro" id="IPR001611">
    <property type="entry name" value="Leu-rich_rpt"/>
</dbReference>
<dbReference type="PANTHER" id="PTHR48062:SF25">
    <property type="entry name" value="RECEPTOR-LIKE PROTEIN 9A-RELATED"/>
    <property type="match status" value="1"/>
</dbReference>
<protein>
    <submittedName>
        <fullName evidence="8">Protein BRASSINOSTEROID INSENSITIVE 1-like</fullName>
    </submittedName>
</protein>
<keyword evidence="7" id="KW-1185">Reference proteome</keyword>
<evidence type="ECO:0000313" key="8">
    <source>
        <dbReference type="RefSeq" id="XP_010470276.1"/>
    </source>
</evidence>
<keyword evidence="5" id="KW-1133">Transmembrane helix</keyword>
<proteinExistence type="inferred from homology"/>
<dbReference type="PROSITE" id="PS51450">
    <property type="entry name" value="LRR"/>
    <property type="match status" value="1"/>
</dbReference>
<dbReference type="InterPro" id="IPR051502">
    <property type="entry name" value="RLP_Defense_Trigger"/>
</dbReference>
<feature type="chain" id="PRO_5045391953" evidence="6">
    <location>
        <begin position="32"/>
        <end position="943"/>
    </location>
</feature>
<sequence length="943" mass="106373">MSNKRFSMFMFSPAGLMMVVVMMMVSLHVHGYRGCIESERKGLMELKAYLNISEYLYHDCHNDDTSSDCCRWEGVKCDLISGNVISLILIETNNSSSSLLNLSLFYPFEELQTLNLSNLWCHGWFDDINGYKSLGRLKSLEILDISNNGVNNSVLPFLNTASSLKTLILHGNFMEGTFPIKELKNLRSLELLDLSGNKFIGPVPDLANFRNLQGLDLSDNYFSGSLEKKGLCQLKNLLELDLSQNKFTGPFPNCFGNLSKLQVLDISSNQFHGTVPSLIRNLESIEYLSLSDNDFEGFFSFELIANLSKLKVFKLSSRSSLLKVQTEISLQPRFQLSVIQLQNCNLEIMPSFLGHQKDMRVINLSNNKLITGAFPSWFLEQYPKLRVLLLQDNSFTMFQLTRLLVNHSLQILDVSNNNFEQRVPENIGKVLPNLIHLNLSSNGFQGYLPSSFGEMKMLQFLDLSHNNLSGSLPREFIMGCDSLGTLKLSYNRFHGQLFPIPTTFGNLIVLIANNNLFTGITGGFRNLTSISVLDLSSNNLQGVLPRWFGHFPMVYVSVSNNFLEGTVPITLFNIEALKILDLSRNKFSGNLPMHFTAQYMSLLYLHDNEFTGTIPSTLIKDVLVLDLRNNKLSGTIPRFFHNQDVISLLLRGNRLTGHIPKDLCALRSIRILDLANNKLDGSIPSCLNNVSFGRGFDYATDGNTYSVGFNDEELEVYSRLLLLPREFSRGYTDYLKFIVDFASKSRYDSYTGGSFDFMFGLDLSSNELSGEIPKELGDLQKLRSLNLSHNSLSGLIPESFSNLTDIESIDLSYNVLHGRIPQDLSKLDYMVVLNVSYNNLSGSIPTQGKFSTLNGTNYMGNPFLCGSAINRDCDDNNTTGFLEYGSQKEDGETTIDMEVFLWSLAATYGVTWIIFLVLLCIDSPWRRAWFHLVGAFINFFKYF</sequence>
<dbReference type="GeneID" id="104750212"/>
<comment type="similarity">
    <text evidence="1">Belongs to the RLP family.</text>
</comment>
<dbReference type="PRINTS" id="PR00019">
    <property type="entry name" value="LEURICHRPT"/>
</dbReference>
<keyword evidence="6" id="KW-0732">Signal</keyword>
<feature type="signal peptide" evidence="6">
    <location>
        <begin position="1"/>
        <end position="31"/>
    </location>
</feature>
<keyword evidence="2" id="KW-0433">Leucine-rich repeat</keyword>
<dbReference type="RefSeq" id="XP_010470276.1">
    <property type="nucleotide sequence ID" value="XM_010471974.1"/>
</dbReference>
<dbReference type="SMART" id="SM00369">
    <property type="entry name" value="LRR_TYP"/>
    <property type="match status" value="11"/>
</dbReference>
<dbReference type="InterPro" id="IPR032675">
    <property type="entry name" value="LRR_dom_sf"/>
</dbReference>
<feature type="transmembrane region" description="Helical" evidence="5">
    <location>
        <begin position="899"/>
        <end position="921"/>
    </location>
</feature>
<dbReference type="Gene3D" id="3.80.10.10">
    <property type="entry name" value="Ribonuclease Inhibitor"/>
    <property type="match status" value="6"/>
</dbReference>
<keyword evidence="4" id="KW-0675">Receptor</keyword>
<reference evidence="8" key="2">
    <citation type="submission" date="2025-08" db="UniProtKB">
        <authorList>
            <consortium name="RefSeq"/>
        </authorList>
    </citation>
    <scope>IDENTIFICATION</scope>
    <source>
        <tissue evidence="8">Leaf</tissue>
    </source>
</reference>
<evidence type="ECO:0000256" key="2">
    <source>
        <dbReference type="ARBA" id="ARBA00022614"/>
    </source>
</evidence>
<evidence type="ECO:0000256" key="4">
    <source>
        <dbReference type="ARBA" id="ARBA00023170"/>
    </source>
</evidence>